<protein>
    <submittedName>
        <fullName evidence="1">Uncharacterized protein</fullName>
    </submittedName>
</protein>
<reference evidence="1 2" key="1">
    <citation type="submission" date="2023-12" db="EMBL/GenBank/DDBJ databases">
        <title>Micromonospora sp. nov., isolated from Atacama Desert.</title>
        <authorList>
            <person name="Carro L."/>
            <person name="Golinska P."/>
            <person name="Klenk H.-P."/>
            <person name="Goodfellow M."/>
        </authorList>
    </citation>
    <scope>NUCLEOTIDE SEQUENCE [LARGE SCALE GENOMIC DNA]</scope>
    <source>
        <strain evidence="1 2">4G53</strain>
    </source>
</reference>
<organism evidence="1 2">
    <name type="scientific">Micromonospora sicca</name>
    <dbReference type="NCBI Taxonomy" id="2202420"/>
    <lineage>
        <taxon>Bacteria</taxon>
        <taxon>Bacillati</taxon>
        <taxon>Actinomycetota</taxon>
        <taxon>Actinomycetes</taxon>
        <taxon>Micromonosporales</taxon>
        <taxon>Micromonosporaceae</taxon>
        <taxon>Micromonospora</taxon>
    </lineage>
</organism>
<evidence type="ECO:0000313" key="2">
    <source>
        <dbReference type="Proteomes" id="UP001290101"/>
    </source>
</evidence>
<keyword evidence="2" id="KW-1185">Reference proteome</keyword>
<name>A0ABU5J8Z1_9ACTN</name>
<proteinExistence type="predicted"/>
<dbReference type="RefSeq" id="WP_322439430.1">
    <property type="nucleotide sequence ID" value="NZ_JAXOTQ010000005.1"/>
</dbReference>
<sequence>MLAHVGAEQRRHPSVGVAELELLHGGEQWYTGAAAQRVGQPGAQPA</sequence>
<accession>A0ABU5J8Z1</accession>
<gene>
    <name evidence="1" type="ORF">U2F25_05825</name>
</gene>
<evidence type="ECO:0000313" key="1">
    <source>
        <dbReference type="EMBL" id="MDZ5488990.1"/>
    </source>
</evidence>
<dbReference type="Proteomes" id="UP001290101">
    <property type="component" value="Unassembled WGS sequence"/>
</dbReference>
<comment type="caution">
    <text evidence="1">The sequence shown here is derived from an EMBL/GenBank/DDBJ whole genome shotgun (WGS) entry which is preliminary data.</text>
</comment>
<dbReference type="EMBL" id="JAXOTQ010000005">
    <property type="protein sequence ID" value="MDZ5488990.1"/>
    <property type="molecule type" value="Genomic_DNA"/>
</dbReference>